<dbReference type="STRING" id="525897.Dbac_0951"/>
<accession>C7LQ40</accession>
<protein>
    <submittedName>
        <fullName evidence="9">H+transporting two-sector ATPase delta/epsilon subunit</fullName>
    </submittedName>
</protein>
<dbReference type="EMBL" id="CP001629">
    <property type="protein sequence ID" value="ACU89066.1"/>
    <property type="molecule type" value="Genomic_DNA"/>
</dbReference>
<dbReference type="InterPro" id="IPR020546">
    <property type="entry name" value="ATP_synth_F1_dsu/esu_N"/>
</dbReference>
<evidence type="ECO:0000256" key="2">
    <source>
        <dbReference type="ARBA" id="ARBA00004184"/>
    </source>
</evidence>
<comment type="similarity">
    <text evidence="3">Belongs to the ATPase epsilon chain family.</text>
</comment>
<keyword evidence="4" id="KW-0813">Transport</keyword>
<evidence type="ECO:0000313" key="9">
    <source>
        <dbReference type="EMBL" id="ACU89066.1"/>
    </source>
</evidence>
<sequence length="135" mass="14937">MPQPTFMRLKILLPFGIFAEKTGVSRIVAETREGSLGLLPHRLDCVAALAPGILVYENEAEGEVYVAVDEGGLVKTGPDVFVSVRNAVGGKDLALLRETVEQEFLDINEREQVVRSVMAKMESGFIRRLAEFHHE</sequence>
<reference evidence="9 10" key="1">
    <citation type="journal article" date="2009" name="Stand. Genomic Sci.">
        <title>Complete genome sequence of Desulfomicrobium baculatum type strain (X).</title>
        <authorList>
            <person name="Copeland A."/>
            <person name="Spring S."/>
            <person name="Goker M."/>
            <person name="Schneider S."/>
            <person name="Lapidus A."/>
            <person name="Del Rio T.G."/>
            <person name="Tice H."/>
            <person name="Cheng J.F."/>
            <person name="Chen F."/>
            <person name="Nolan M."/>
            <person name="Bruce D."/>
            <person name="Goodwin L."/>
            <person name="Pitluck S."/>
            <person name="Ivanova N."/>
            <person name="Mavrommatis K."/>
            <person name="Ovchinnikova G."/>
            <person name="Pati A."/>
            <person name="Chen A."/>
            <person name="Palaniappan K."/>
            <person name="Land M."/>
            <person name="Hauser L."/>
            <person name="Chang Y.J."/>
            <person name="Jeffries C.C."/>
            <person name="Meincke L."/>
            <person name="Sims D."/>
            <person name="Brettin T."/>
            <person name="Detter J.C."/>
            <person name="Han C."/>
            <person name="Chain P."/>
            <person name="Bristow J."/>
            <person name="Eisen J.A."/>
            <person name="Markowitz V."/>
            <person name="Hugenholtz P."/>
            <person name="Kyrpides N.C."/>
            <person name="Klenk H.P."/>
            <person name="Lucas S."/>
        </authorList>
    </citation>
    <scope>NUCLEOTIDE SEQUENCE [LARGE SCALE GENOMIC DNA]</scope>
    <source>
        <strain evidence="10">DSM 4028 / VKM B-1378 / X</strain>
    </source>
</reference>
<dbReference type="SUPFAM" id="SSF51344">
    <property type="entry name" value="Epsilon subunit of F1F0-ATP synthase N-terminal domain"/>
    <property type="match status" value="1"/>
</dbReference>
<keyword evidence="7" id="KW-0139">CF(1)</keyword>
<dbReference type="Gene3D" id="2.60.15.10">
    <property type="entry name" value="F0F1 ATP synthase delta/epsilon subunit, N-terminal"/>
    <property type="match status" value="1"/>
</dbReference>
<dbReference type="GO" id="GO:0045259">
    <property type="term" value="C:proton-transporting ATP synthase complex"/>
    <property type="evidence" value="ECO:0007669"/>
    <property type="project" value="UniProtKB-KW"/>
</dbReference>
<keyword evidence="7" id="KW-0066">ATP synthesis</keyword>
<proteinExistence type="inferred from homology"/>
<gene>
    <name evidence="9" type="ordered locus">Dbac_0951</name>
</gene>
<comment type="subcellular location">
    <subcellularLocation>
        <location evidence="2">Endomembrane system</location>
        <topology evidence="2">Peripheral membrane protein</topology>
    </subcellularLocation>
</comment>
<dbReference type="HOGENOM" id="CLU_149174_0_0_7"/>
<keyword evidence="10" id="KW-1185">Reference proteome</keyword>
<evidence type="ECO:0000256" key="1">
    <source>
        <dbReference type="ARBA" id="ARBA00003543"/>
    </source>
</evidence>
<dbReference type="NCBIfam" id="NF004871">
    <property type="entry name" value="PRK06228.1"/>
    <property type="match status" value="1"/>
</dbReference>
<dbReference type="GO" id="GO:0012505">
    <property type="term" value="C:endomembrane system"/>
    <property type="evidence" value="ECO:0007669"/>
    <property type="project" value="UniProtKB-SubCell"/>
</dbReference>
<dbReference type="eggNOG" id="COG0355">
    <property type="taxonomic scope" value="Bacteria"/>
</dbReference>
<organism evidence="9 10">
    <name type="scientific">Desulfomicrobium baculatum (strain DSM 4028 / VKM B-1378 / X)</name>
    <name type="common">Desulfovibrio baculatus</name>
    <dbReference type="NCBI Taxonomy" id="525897"/>
    <lineage>
        <taxon>Bacteria</taxon>
        <taxon>Pseudomonadati</taxon>
        <taxon>Thermodesulfobacteriota</taxon>
        <taxon>Desulfovibrionia</taxon>
        <taxon>Desulfovibrionales</taxon>
        <taxon>Desulfomicrobiaceae</taxon>
        <taxon>Desulfomicrobium</taxon>
    </lineage>
</organism>
<dbReference type="AlphaFoldDB" id="C7LQ40"/>
<dbReference type="InterPro" id="IPR001469">
    <property type="entry name" value="ATP_synth_F1_dsu/esu"/>
</dbReference>
<evidence type="ECO:0000256" key="3">
    <source>
        <dbReference type="ARBA" id="ARBA00005712"/>
    </source>
</evidence>
<evidence type="ECO:0000256" key="7">
    <source>
        <dbReference type="ARBA" id="ARBA00023196"/>
    </source>
</evidence>
<dbReference type="CDD" id="cd12152">
    <property type="entry name" value="F1-ATPase_delta"/>
    <property type="match status" value="1"/>
</dbReference>
<dbReference type="GO" id="GO:0046933">
    <property type="term" value="F:proton-transporting ATP synthase activity, rotational mechanism"/>
    <property type="evidence" value="ECO:0007669"/>
    <property type="project" value="InterPro"/>
</dbReference>
<keyword evidence="5" id="KW-0406">Ion transport</keyword>
<feature type="domain" description="ATP synthase F1 complex delta/epsilon subunit N-terminal" evidence="8">
    <location>
        <begin position="7"/>
        <end position="87"/>
    </location>
</feature>
<name>C7LQ40_DESBD</name>
<evidence type="ECO:0000259" key="8">
    <source>
        <dbReference type="Pfam" id="PF02823"/>
    </source>
</evidence>
<dbReference type="InterPro" id="IPR024037">
    <property type="entry name" value="Alt_ATP_synth_F1_esu"/>
</dbReference>
<evidence type="ECO:0000256" key="4">
    <source>
        <dbReference type="ARBA" id="ARBA00022448"/>
    </source>
</evidence>
<dbReference type="NCBIfam" id="TIGR03166">
    <property type="entry name" value="alt_F1F0_F1_eps"/>
    <property type="match status" value="1"/>
</dbReference>
<dbReference type="KEGG" id="dba:Dbac_0951"/>
<dbReference type="Pfam" id="PF02823">
    <property type="entry name" value="ATP-synt_DE_N"/>
    <property type="match status" value="1"/>
</dbReference>
<dbReference type="Proteomes" id="UP000002216">
    <property type="component" value="Chromosome"/>
</dbReference>
<evidence type="ECO:0000256" key="5">
    <source>
        <dbReference type="ARBA" id="ARBA00023065"/>
    </source>
</evidence>
<evidence type="ECO:0000256" key="6">
    <source>
        <dbReference type="ARBA" id="ARBA00023136"/>
    </source>
</evidence>
<comment type="function">
    <text evidence="1">Produces ATP from ADP in the presence of a proton gradient across the membrane.</text>
</comment>
<dbReference type="RefSeq" id="WP_015773166.1">
    <property type="nucleotide sequence ID" value="NC_013173.1"/>
</dbReference>
<dbReference type="InterPro" id="IPR036771">
    <property type="entry name" value="ATPsynth_dsu/esu_N"/>
</dbReference>
<keyword evidence="6" id="KW-0472">Membrane</keyword>
<evidence type="ECO:0000313" key="10">
    <source>
        <dbReference type="Proteomes" id="UP000002216"/>
    </source>
</evidence>